<evidence type="ECO:0000313" key="3">
    <source>
        <dbReference type="Proteomes" id="UP000016160"/>
    </source>
</evidence>
<dbReference type="Pfam" id="PF13302">
    <property type="entry name" value="Acetyltransf_3"/>
    <property type="match status" value="1"/>
</dbReference>
<dbReference type="PATRIC" id="fig|1347342.6.peg.1186"/>
<dbReference type="PROSITE" id="PS51186">
    <property type="entry name" value="GNAT"/>
    <property type="match status" value="1"/>
</dbReference>
<dbReference type="Gene3D" id="3.40.630.30">
    <property type="match status" value="1"/>
</dbReference>
<keyword evidence="3" id="KW-1185">Reference proteome</keyword>
<dbReference type="EMBL" id="HG315671">
    <property type="protein sequence ID" value="CDF78888.1"/>
    <property type="molecule type" value="Genomic_DNA"/>
</dbReference>
<feature type="domain" description="N-acetyltransferase" evidence="1">
    <location>
        <begin position="9"/>
        <end position="169"/>
    </location>
</feature>
<gene>
    <name evidence="2" type="ORF">BN863_11760</name>
</gene>
<reference evidence="2 3" key="1">
    <citation type="journal article" date="2013" name="Appl. Environ. Microbiol.">
        <title>The genome of the alga-associated marine flavobacterium Formosa agariphila KMM 3901T reveals a broad potential for degradation of algal polysaccharides.</title>
        <authorList>
            <person name="Mann A.J."/>
            <person name="Hahnke R.L."/>
            <person name="Huang S."/>
            <person name="Werner J."/>
            <person name="Xing P."/>
            <person name="Barbeyron T."/>
            <person name="Huettel B."/>
            <person name="Stueber K."/>
            <person name="Reinhardt R."/>
            <person name="Harder J."/>
            <person name="Gloeckner F.O."/>
            <person name="Amann R.I."/>
            <person name="Teeling H."/>
        </authorList>
    </citation>
    <scope>NUCLEOTIDE SEQUENCE [LARGE SCALE GENOMIC DNA]</scope>
    <source>
        <strain evidence="3">DSM 15362 / KCTC 12365 / LMG 23005 / KMM 3901</strain>
    </source>
</reference>
<proteinExistence type="predicted"/>
<evidence type="ECO:0000313" key="2">
    <source>
        <dbReference type="EMBL" id="CDF78888.1"/>
    </source>
</evidence>
<dbReference type="PANTHER" id="PTHR43792:SF1">
    <property type="entry name" value="N-ACETYLTRANSFERASE DOMAIN-CONTAINING PROTEIN"/>
    <property type="match status" value="1"/>
</dbReference>
<dbReference type="GO" id="GO:0016747">
    <property type="term" value="F:acyltransferase activity, transferring groups other than amino-acyl groups"/>
    <property type="evidence" value="ECO:0007669"/>
    <property type="project" value="InterPro"/>
</dbReference>
<sequence>MILFETERLIIKRLEVVDKTYFSELFTDQNVLRLIPQQPLSELQITDIFNKNLNLELSHLNTRKCICGIYIKENPELIGLSLFLINENDDKELGYRFREAYWGKGFGTETTKGMLKYYFENLKVKKVTADVNIDNIASVKVLEKFMKPVHEFFNEKDDCTDRRYEVKINGLQIS</sequence>
<dbReference type="InterPro" id="IPR000182">
    <property type="entry name" value="GNAT_dom"/>
</dbReference>
<dbReference type="AlphaFoldDB" id="T2KKB7"/>
<evidence type="ECO:0000259" key="1">
    <source>
        <dbReference type="PROSITE" id="PS51186"/>
    </source>
</evidence>
<dbReference type="InterPro" id="IPR051531">
    <property type="entry name" value="N-acetyltransferase"/>
</dbReference>
<dbReference type="OrthoDB" id="9788916at2"/>
<dbReference type="Proteomes" id="UP000016160">
    <property type="component" value="Chromosome"/>
</dbReference>
<dbReference type="HOGENOM" id="CLU_013985_3_1_10"/>
<protein>
    <submittedName>
        <fullName evidence="2">Acetyltransferase, GNAT family</fullName>
    </submittedName>
</protein>
<organism evidence="2 3">
    <name type="scientific">Formosa agariphila (strain DSM 15362 / KCTC 12365 / LMG 23005 / KMM 3901 / M-2Alg 35-1)</name>
    <dbReference type="NCBI Taxonomy" id="1347342"/>
    <lineage>
        <taxon>Bacteria</taxon>
        <taxon>Pseudomonadati</taxon>
        <taxon>Bacteroidota</taxon>
        <taxon>Flavobacteriia</taxon>
        <taxon>Flavobacteriales</taxon>
        <taxon>Flavobacteriaceae</taxon>
        <taxon>Formosa</taxon>
    </lineage>
</organism>
<dbReference type="PANTHER" id="PTHR43792">
    <property type="entry name" value="GNAT FAMILY, PUTATIVE (AFU_ORTHOLOGUE AFUA_3G00765)-RELATED-RELATED"/>
    <property type="match status" value="1"/>
</dbReference>
<keyword evidence="2" id="KW-0808">Transferase</keyword>
<dbReference type="SUPFAM" id="SSF55729">
    <property type="entry name" value="Acyl-CoA N-acyltransferases (Nat)"/>
    <property type="match status" value="1"/>
</dbReference>
<dbReference type="InterPro" id="IPR016181">
    <property type="entry name" value="Acyl_CoA_acyltransferase"/>
</dbReference>
<accession>T2KKB7</accession>
<dbReference type="RefSeq" id="WP_051774568.1">
    <property type="nucleotide sequence ID" value="NZ_HG315671.1"/>
</dbReference>
<dbReference type="STRING" id="1347342.BN863_11760"/>
<name>T2KKB7_FORAG</name>
<dbReference type="eggNOG" id="COG1670">
    <property type="taxonomic scope" value="Bacteria"/>
</dbReference>